<evidence type="ECO:0000256" key="2">
    <source>
        <dbReference type="ARBA" id="ARBA00004613"/>
    </source>
</evidence>
<evidence type="ECO:0000256" key="8">
    <source>
        <dbReference type="ARBA" id="ARBA00038263"/>
    </source>
</evidence>
<keyword evidence="12" id="KW-1185">Reference proteome</keyword>
<dbReference type="InterPro" id="IPR013783">
    <property type="entry name" value="Ig-like_fold"/>
</dbReference>
<sequence>MNNITTKAITFSALLAVISGATWADSVTLNGFAGNKKVDLNWSNSGQTSAAYQVYYDTDSDPENRIRLDSVSSSTFNYTATGLDNGTPYWFWIKFLDSDTGEYSNSNAFSATPSSSFNVTLSGSGSGDQVTLQWSNSNSNSNYEVYYDTDSNPKNRERIATVSPSTTSYTVTNLDAGVPYWFWIKYTNSDGDTSNSNSFNITLDGSGPVTPPAGNGPEISNNIVVDSESEILSAINNASSSKGIYVRSGTYYFSSPIEMTKSGSSSNKIILRNYPGDSHPVFNFSSMSESSSNRGIELSGDHWHMYGIDVTRAGDNGLHITGDENIIEFSSFSRNADTGVQLDNGASNNLIKNVDSYYNADSSLENADGFAAKLTVGSGNYFYGCRAWNNLDDGVDGYLRGANNVTTTYENTWVFRNGYLENGSLGDGDGNGFKTGGSDNKDLKHNAILINTIAAGNAVDGYDHNSNRGKVTIHNSIAYKNGRNISFSNTNKAERLEIKNTISYDPENSSDQLNASSTSISNNSWQNGISVSSGDFKGLNINDLLKPRKSDGSLPDIDFFHLKSGSDLIDAGTDVDQSYNGSAPDIGAFEY</sequence>
<evidence type="ECO:0000256" key="1">
    <source>
        <dbReference type="ARBA" id="ARBA00001913"/>
    </source>
</evidence>
<dbReference type="Proteomes" id="UP000628710">
    <property type="component" value="Unassembled WGS sequence"/>
</dbReference>
<proteinExistence type="inferred from homology"/>
<dbReference type="SUPFAM" id="SSF49265">
    <property type="entry name" value="Fibronectin type III"/>
    <property type="match status" value="1"/>
</dbReference>
<dbReference type="EMBL" id="JAEMNX010000005">
    <property type="protein sequence ID" value="MBJ7537391.1"/>
    <property type="molecule type" value="Genomic_DNA"/>
</dbReference>
<dbReference type="SUPFAM" id="SSF51126">
    <property type="entry name" value="Pectin lyase-like"/>
    <property type="match status" value="1"/>
</dbReference>
<evidence type="ECO:0000313" key="11">
    <source>
        <dbReference type="EMBL" id="MBJ7537391.1"/>
    </source>
</evidence>
<keyword evidence="7" id="KW-0456">Lyase</keyword>
<name>A0A934JKB5_9GAMM</name>
<dbReference type="PANTHER" id="PTHR40088:SF1">
    <property type="entry name" value="PECTATE LYASE PEL9"/>
    <property type="match status" value="1"/>
</dbReference>
<evidence type="ECO:0000256" key="9">
    <source>
        <dbReference type="SAM" id="SignalP"/>
    </source>
</evidence>
<comment type="similarity">
    <text evidence="8">Belongs to the polysaccharide lyase 9 family.</text>
</comment>
<dbReference type="RefSeq" id="WP_199467531.1">
    <property type="nucleotide sequence ID" value="NZ_JAEMNX010000005.1"/>
</dbReference>
<dbReference type="InterPro" id="IPR011050">
    <property type="entry name" value="Pectin_lyase_fold/virulence"/>
</dbReference>
<dbReference type="Pfam" id="PF22842">
    <property type="entry name" value="Pel9A-like_beta_helix"/>
    <property type="match status" value="1"/>
</dbReference>
<keyword evidence="6" id="KW-0106">Calcium</keyword>
<keyword evidence="5 9" id="KW-0732">Signal</keyword>
<comment type="subcellular location">
    <subcellularLocation>
        <location evidence="2">Secreted</location>
    </subcellularLocation>
</comment>
<protein>
    <submittedName>
        <fullName evidence="11">Fibronectin type III domain-containing protein</fullName>
    </submittedName>
</protein>
<feature type="domain" description="Fibronectin type-III" evidence="10">
    <location>
        <begin position="113"/>
        <end position="206"/>
    </location>
</feature>
<dbReference type="GO" id="GO:0005576">
    <property type="term" value="C:extracellular region"/>
    <property type="evidence" value="ECO:0007669"/>
    <property type="project" value="UniProtKB-SubCell"/>
</dbReference>
<keyword evidence="4" id="KW-0479">Metal-binding</keyword>
<feature type="chain" id="PRO_5037578818" evidence="9">
    <location>
        <begin position="25"/>
        <end position="591"/>
    </location>
</feature>
<accession>A0A934JKB5</accession>
<dbReference type="InterPro" id="IPR036116">
    <property type="entry name" value="FN3_sf"/>
</dbReference>
<dbReference type="InterPro" id="IPR003961">
    <property type="entry name" value="FN3_dom"/>
</dbReference>
<dbReference type="GO" id="GO:0046872">
    <property type="term" value="F:metal ion binding"/>
    <property type="evidence" value="ECO:0007669"/>
    <property type="project" value="UniProtKB-KW"/>
</dbReference>
<comment type="caution">
    <text evidence="11">The sequence shown here is derived from an EMBL/GenBank/DDBJ whole genome shotgun (WGS) entry which is preliminary data.</text>
</comment>
<gene>
    <name evidence="11" type="ORF">I8J31_06810</name>
</gene>
<organism evidence="11 12">
    <name type="scientific">Marinomonas transparens</name>
    <dbReference type="NCBI Taxonomy" id="2795388"/>
    <lineage>
        <taxon>Bacteria</taxon>
        <taxon>Pseudomonadati</taxon>
        <taxon>Pseudomonadota</taxon>
        <taxon>Gammaproteobacteria</taxon>
        <taxon>Oceanospirillales</taxon>
        <taxon>Oceanospirillaceae</taxon>
        <taxon>Marinomonas</taxon>
    </lineage>
</organism>
<keyword evidence="3" id="KW-0964">Secreted</keyword>
<evidence type="ECO:0000259" key="10">
    <source>
        <dbReference type="PROSITE" id="PS50853"/>
    </source>
</evidence>
<dbReference type="Gene3D" id="2.60.40.10">
    <property type="entry name" value="Immunoglobulins"/>
    <property type="match status" value="2"/>
</dbReference>
<evidence type="ECO:0000256" key="4">
    <source>
        <dbReference type="ARBA" id="ARBA00022723"/>
    </source>
</evidence>
<dbReference type="InterPro" id="IPR053868">
    <property type="entry name" value="Pel9A-like_beta_helix"/>
</dbReference>
<dbReference type="PROSITE" id="PS50853">
    <property type="entry name" value="FN3"/>
    <property type="match status" value="1"/>
</dbReference>
<reference evidence="11" key="1">
    <citation type="submission" date="2020-12" db="EMBL/GenBank/DDBJ databases">
        <title>Marinomonas arctica sp. nov., a psychrotolerant bacterium isolated from the Arctic.</title>
        <authorList>
            <person name="Zhang Y."/>
        </authorList>
    </citation>
    <scope>NUCLEOTIDE SEQUENCE</scope>
    <source>
        <strain evidence="11">C1424</strain>
    </source>
</reference>
<dbReference type="Pfam" id="PF00041">
    <property type="entry name" value="fn3"/>
    <property type="match status" value="1"/>
</dbReference>
<evidence type="ECO:0000313" key="12">
    <source>
        <dbReference type="Proteomes" id="UP000628710"/>
    </source>
</evidence>
<evidence type="ECO:0000256" key="7">
    <source>
        <dbReference type="ARBA" id="ARBA00023239"/>
    </source>
</evidence>
<evidence type="ECO:0000256" key="5">
    <source>
        <dbReference type="ARBA" id="ARBA00022729"/>
    </source>
</evidence>
<feature type="signal peptide" evidence="9">
    <location>
        <begin position="1"/>
        <end position="24"/>
    </location>
</feature>
<comment type="cofactor">
    <cofactor evidence="1">
        <name>Ca(2+)</name>
        <dbReference type="ChEBI" id="CHEBI:29108"/>
    </cofactor>
</comment>
<dbReference type="InterPro" id="IPR012334">
    <property type="entry name" value="Pectin_lyas_fold"/>
</dbReference>
<evidence type="ECO:0000256" key="3">
    <source>
        <dbReference type="ARBA" id="ARBA00022525"/>
    </source>
</evidence>
<dbReference type="CDD" id="cd00063">
    <property type="entry name" value="FN3"/>
    <property type="match status" value="1"/>
</dbReference>
<dbReference type="SMART" id="SM00060">
    <property type="entry name" value="FN3"/>
    <property type="match status" value="2"/>
</dbReference>
<evidence type="ECO:0000256" key="6">
    <source>
        <dbReference type="ARBA" id="ARBA00022837"/>
    </source>
</evidence>
<dbReference type="Gene3D" id="2.160.20.10">
    <property type="entry name" value="Single-stranded right-handed beta-helix, Pectin lyase-like"/>
    <property type="match status" value="1"/>
</dbReference>
<dbReference type="AlphaFoldDB" id="A0A934JKB5"/>
<dbReference type="InterPro" id="IPR052052">
    <property type="entry name" value="Polysaccharide_Lyase_9"/>
</dbReference>
<dbReference type="PANTHER" id="PTHR40088">
    <property type="entry name" value="PECTATE LYASE (EUROFUNG)"/>
    <property type="match status" value="1"/>
</dbReference>
<dbReference type="GO" id="GO:0016837">
    <property type="term" value="F:carbon-oxygen lyase activity, acting on polysaccharides"/>
    <property type="evidence" value="ECO:0007669"/>
    <property type="project" value="TreeGrafter"/>
</dbReference>